<keyword evidence="6" id="KW-0812">Transmembrane</keyword>
<evidence type="ECO:0000256" key="6">
    <source>
        <dbReference type="SAM" id="Phobius"/>
    </source>
</evidence>
<accession>A0A660SBQ1</accession>
<evidence type="ECO:0000256" key="5">
    <source>
        <dbReference type="SAM" id="Coils"/>
    </source>
</evidence>
<dbReference type="Proteomes" id="UP000271125">
    <property type="component" value="Unassembled WGS sequence"/>
</dbReference>
<dbReference type="Gene3D" id="2.40.10.350">
    <property type="entry name" value="Rod shape-determining protein MreC, domain 2"/>
    <property type="match status" value="1"/>
</dbReference>
<dbReference type="InterPro" id="IPR042175">
    <property type="entry name" value="Cell/Rod_MreC_2"/>
</dbReference>
<comment type="similarity">
    <text evidence="1">Belongs to the MreC family.</text>
</comment>
<dbReference type="GO" id="GO:0008360">
    <property type="term" value="P:regulation of cell shape"/>
    <property type="evidence" value="ECO:0007669"/>
    <property type="project" value="UniProtKB-KW"/>
</dbReference>
<feature type="coiled-coil region" evidence="5">
    <location>
        <begin position="52"/>
        <end position="79"/>
    </location>
</feature>
<reference evidence="8 9" key="1">
    <citation type="submission" date="2018-06" db="EMBL/GenBank/DDBJ databases">
        <title>Extensive metabolic versatility and redundancy in microbially diverse, dynamic hydrothermal sediments.</title>
        <authorList>
            <person name="Dombrowski N."/>
            <person name="Teske A."/>
            <person name="Baker B.J."/>
        </authorList>
    </citation>
    <scope>NUCLEOTIDE SEQUENCE [LARGE SCALE GENOMIC DNA]</scope>
    <source>
        <strain evidence="8">B10_G13</strain>
    </source>
</reference>
<dbReference type="Gene3D" id="2.40.10.340">
    <property type="entry name" value="Rod shape-determining protein MreC, domain 1"/>
    <property type="match status" value="1"/>
</dbReference>
<dbReference type="PANTHER" id="PTHR34138:SF1">
    <property type="entry name" value="CELL SHAPE-DETERMINING PROTEIN MREC"/>
    <property type="match status" value="1"/>
</dbReference>
<evidence type="ECO:0000256" key="3">
    <source>
        <dbReference type="ARBA" id="ARBA00022960"/>
    </source>
</evidence>
<evidence type="ECO:0000256" key="4">
    <source>
        <dbReference type="ARBA" id="ARBA00032089"/>
    </source>
</evidence>
<evidence type="ECO:0000256" key="1">
    <source>
        <dbReference type="ARBA" id="ARBA00009369"/>
    </source>
</evidence>
<dbReference type="AlphaFoldDB" id="A0A660SBQ1"/>
<evidence type="ECO:0000259" key="7">
    <source>
        <dbReference type="Pfam" id="PF04085"/>
    </source>
</evidence>
<gene>
    <name evidence="8" type="ORF">DRP43_05910</name>
</gene>
<dbReference type="InterPro" id="IPR042177">
    <property type="entry name" value="Cell/Rod_1"/>
</dbReference>
<keyword evidence="3" id="KW-0133">Cell shape</keyword>
<evidence type="ECO:0000313" key="8">
    <source>
        <dbReference type="EMBL" id="RKX68265.1"/>
    </source>
</evidence>
<protein>
    <recommendedName>
        <fullName evidence="2">Cell shape-determining protein MreC</fullName>
    </recommendedName>
    <alternativeName>
        <fullName evidence="4">Cell shape protein MreC</fullName>
    </alternativeName>
</protein>
<dbReference type="PANTHER" id="PTHR34138">
    <property type="entry name" value="CELL SHAPE-DETERMINING PROTEIN MREC"/>
    <property type="match status" value="1"/>
</dbReference>
<dbReference type="GO" id="GO:0005886">
    <property type="term" value="C:plasma membrane"/>
    <property type="evidence" value="ECO:0007669"/>
    <property type="project" value="TreeGrafter"/>
</dbReference>
<dbReference type="InterPro" id="IPR055342">
    <property type="entry name" value="MreC_beta-barrel_core"/>
</dbReference>
<dbReference type="EMBL" id="QNBD01000295">
    <property type="protein sequence ID" value="RKX68265.1"/>
    <property type="molecule type" value="Genomic_DNA"/>
</dbReference>
<feature type="transmembrane region" description="Helical" evidence="6">
    <location>
        <begin position="7"/>
        <end position="24"/>
    </location>
</feature>
<dbReference type="PIRSF" id="PIRSF038471">
    <property type="entry name" value="MreC"/>
    <property type="match status" value="1"/>
</dbReference>
<comment type="caution">
    <text evidence="8">The sequence shown here is derived from an EMBL/GenBank/DDBJ whole genome shotgun (WGS) entry which is preliminary data.</text>
</comment>
<keyword evidence="6" id="KW-0472">Membrane</keyword>
<keyword evidence="6" id="KW-1133">Transmembrane helix</keyword>
<organism evidence="8 9">
    <name type="scientific">candidate division TA06 bacterium</name>
    <dbReference type="NCBI Taxonomy" id="2250710"/>
    <lineage>
        <taxon>Bacteria</taxon>
        <taxon>Bacteria division TA06</taxon>
    </lineage>
</organism>
<evidence type="ECO:0000313" key="9">
    <source>
        <dbReference type="Proteomes" id="UP000271125"/>
    </source>
</evidence>
<dbReference type="InterPro" id="IPR007221">
    <property type="entry name" value="MreC"/>
</dbReference>
<evidence type="ECO:0000256" key="2">
    <source>
        <dbReference type="ARBA" id="ARBA00013855"/>
    </source>
</evidence>
<proteinExistence type="inferred from homology"/>
<sequence length="255" mass="28947">MFSRKNVIFVIFLIISIIFIAGTNENRISKAQFIGKHLFLPFTASISYLKGLSKLSQKNKDLQAELFLLQSKNRHYKEEILRNERLSNLLDIQDKRKFQVEVSRVLGTGSFLNYETLIIDAGKNKNVEINLPVIAIDGLVGKIIAVYPDYSVVQTFGCKYFRMGAQDSRSRIHGIVETNFDGRIYLQKIKVGCDVKLDDEIVTSELSSIYPPEISFGKIINIEQTSGGLFKKAEIKPFVDLAKVEEVAIILDYEK</sequence>
<keyword evidence="5" id="KW-0175">Coiled coil</keyword>
<feature type="domain" description="Rod shape-determining protein MreC beta-barrel core" evidence="7">
    <location>
        <begin position="114"/>
        <end position="250"/>
    </location>
</feature>
<dbReference type="Pfam" id="PF04085">
    <property type="entry name" value="MreC"/>
    <property type="match status" value="1"/>
</dbReference>
<name>A0A660SBQ1_UNCT6</name>